<gene>
    <name evidence="10" type="ORF">SAMN05661109_00894</name>
</gene>
<keyword evidence="3" id="KW-0813">Transport</keyword>
<dbReference type="PANTHER" id="PTHR21716:SF53">
    <property type="entry name" value="PERMEASE PERM-RELATED"/>
    <property type="match status" value="1"/>
</dbReference>
<dbReference type="Proteomes" id="UP000198929">
    <property type="component" value="Unassembled WGS sequence"/>
</dbReference>
<dbReference type="AlphaFoldDB" id="A0A1H9RSE6"/>
<sequence>MDFVTTSGMTPRDPEATDQDGSRDEARIDEGATDARPASGSTIVRDDVTESFSDERPDQIDRSVVVNSWLKTAAMFALRLLIVGIALYALWYVLKTFWGGVLPVILAVIVCTVLAPPTTWMRKIGIPSALGSLISLLTFFAGLGLLVSIIAPDIASHSQVLYLQAVEGVQRLQLWAQGEPLNLDGEDIEQVVNDIASWFQEQAGTIASGVFAGISTATSAVLTLVVVLVLTFFFLKDGHKFLPWLRGALGRRAGLHATELLSRAWTSLGGYIRTQAIVSFVDAACIGIGIWIVGVPMAFTLAVITFIAGFIPIVGAVTAGALAVIVALVSLGLTEAIVVLIIILAVQQIEGNVLQPILQSRAMNLHAVIILISVSVGGGLFGLVGAFLAVPFAAMVAVVFRYFQDMTALHAGEKEAKEIEFVTDEGMLIGEISERESEQQRRIWREELGWAPENVPESSVPEVGSPHDEKSRRSRINTQISSRAMAQIFEKIKRRSR</sequence>
<evidence type="ECO:0000256" key="4">
    <source>
        <dbReference type="ARBA" id="ARBA00022475"/>
    </source>
</evidence>
<dbReference type="GO" id="GO:0055085">
    <property type="term" value="P:transmembrane transport"/>
    <property type="evidence" value="ECO:0007669"/>
    <property type="project" value="TreeGrafter"/>
</dbReference>
<feature type="region of interest" description="Disordered" evidence="8">
    <location>
        <begin position="454"/>
        <end position="479"/>
    </location>
</feature>
<protein>
    <submittedName>
        <fullName evidence="10">Predicted PurR-regulated permease PerM</fullName>
    </submittedName>
</protein>
<feature type="transmembrane region" description="Helical" evidence="9">
    <location>
        <begin position="97"/>
        <end position="117"/>
    </location>
</feature>
<comment type="similarity">
    <text evidence="2">Belongs to the autoinducer-2 exporter (AI-2E) (TC 2.A.86) family.</text>
</comment>
<dbReference type="GO" id="GO:0005886">
    <property type="term" value="C:plasma membrane"/>
    <property type="evidence" value="ECO:0007669"/>
    <property type="project" value="UniProtKB-SubCell"/>
</dbReference>
<comment type="subcellular location">
    <subcellularLocation>
        <location evidence="1">Cell membrane</location>
        <topology evidence="1">Multi-pass membrane protein</topology>
    </subcellularLocation>
</comment>
<keyword evidence="11" id="KW-1185">Reference proteome</keyword>
<feature type="transmembrane region" description="Helical" evidence="9">
    <location>
        <begin position="206"/>
        <end position="235"/>
    </location>
</feature>
<evidence type="ECO:0000313" key="11">
    <source>
        <dbReference type="Proteomes" id="UP000198929"/>
    </source>
</evidence>
<evidence type="ECO:0000256" key="1">
    <source>
        <dbReference type="ARBA" id="ARBA00004651"/>
    </source>
</evidence>
<reference evidence="11" key="1">
    <citation type="submission" date="2016-10" db="EMBL/GenBank/DDBJ databases">
        <authorList>
            <person name="Varghese N."/>
            <person name="Submissions S."/>
        </authorList>
    </citation>
    <scope>NUCLEOTIDE SEQUENCE [LARGE SCALE GENOMIC DNA]</scope>
    <source>
        <strain evidence="11">DSM 20524</strain>
    </source>
</reference>
<evidence type="ECO:0000256" key="6">
    <source>
        <dbReference type="ARBA" id="ARBA00022989"/>
    </source>
</evidence>
<accession>A0A1H9RSE6</accession>
<feature type="transmembrane region" description="Helical" evidence="9">
    <location>
        <begin position="367"/>
        <end position="400"/>
    </location>
</feature>
<evidence type="ECO:0000313" key="10">
    <source>
        <dbReference type="EMBL" id="SER75514.1"/>
    </source>
</evidence>
<dbReference type="EMBL" id="FOGQ01000003">
    <property type="protein sequence ID" value="SER75514.1"/>
    <property type="molecule type" value="Genomic_DNA"/>
</dbReference>
<dbReference type="PANTHER" id="PTHR21716">
    <property type="entry name" value="TRANSMEMBRANE PROTEIN"/>
    <property type="match status" value="1"/>
</dbReference>
<feature type="transmembrane region" description="Helical" evidence="9">
    <location>
        <begin position="280"/>
        <end position="313"/>
    </location>
</feature>
<feature type="region of interest" description="Disordered" evidence="8">
    <location>
        <begin position="1"/>
        <end position="41"/>
    </location>
</feature>
<dbReference type="Pfam" id="PF01594">
    <property type="entry name" value="AI-2E_transport"/>
    <property type="match status" value="1"/>
</dbReference>
<feature type="transmembrane region" description="Helical" evidence="9">
    <location>
        <begin position="319"/>
        <end position="346"/>
    </location>
</feature>
<keyword evidence="5 9" id="KW-0812">Transmembrane</keyword>
<name>A0A1H9RSE6_9CORY</name>
<keyword evidence="7 9" id="KW-0472">Membrane</keyword>
<organism evidence="10 11">
    <name type="scientific">Corynebacterium cystitidis DSM 20524</name>
    <dbReference type="NCBI Taxonomy" id="1121357"/>
    <lineage>
        <taxon>Bacteria</taxon>
        <taxon>Bacillati</taxon>
        <taxon>Actinomycetota</taxon>
        <taxon>Actinomycetes</taxon>
        <taxon>Mycobacteriales</taxon>
        <taxon>Corynebacteriaceae</taxon>
        <taxon>Corynebacterium</taxon>
    </lineage>
</organism>
<evidence type="ECO:0000256" key="7">
    <source>
        <dbReference type="ARBA" id="ARBA00023136"/>
    </source>
</evidence>
<feature type="transmembrane region" description="Helical" evidence="9">
    <location>
        <begin position="72"/>
        <end position="91"/>
    </location>
</feature>
<keyword evidence="4" id="KW-1003">Cell membrane</keyword>
<evidence type="ECO:0000256" key="3">
    <source>
        <dbReference type="ARBA" id="ARBA00022448"/>
    </source>
</evidence>
<dbReference type="STRING" id="1121357.SAMN05661109_00894"/>
<dbReference type="InterPro" id="IPR002549">
    <property type="entry name" value="AI-2E-like"/>
</dbReference>
<feature type="transmembrane region" description="Helical" evidence="9">
    <location>
        <begin position="129"/>
        <end position="151"/>
    </location>
</feature>
<proteinExistence type="inferred from homology"/>
<evidence type="ECO:0000256" key="5">
    <source>
        <dbReference type="ARBA" id="ARBA00022692"/>
    </source>
</evidence>
<evidence type="ECO:0000256" key="9">
    <source>
        <dbReference type="SAM" id="Phobius"/>
    </source>
</evidence>
<keyword evidence="6 9" id="KW-1133">Transmembrane helix</keyword>
<feature type="compositionally biased region" description="Basic and acidic residues" evidence="8">
    <location>
        <begin position="12"/>
        <end position="30"/>
    </location>
</feature>
<evidence type="ECO:0000256" key="2">
    <source>
        <dbReference type="ARBA" id="ARBA00009773"/>
    </source>
</evidence>
<evidence type="ECO:0000256" key="8">
    <source>
        <dbReference type="SAM" id="MobiDB-lite"/>
    </source>
</evidence>